<keyword evidence="1" id="KW-0812">Transmembrane</keyword>
<proteinExistence type="predicted"/>
<keyword evidence="3" id="KW-1185">Reference proteome</keyword>
<comment type="caution">
    <text evidence="2">The sequence shown here is derived from an EMBL/GenBank/DDBJ whole genome shotgun (WGS) entry which is preliminary data.</text>
</comment>
<keyword evidence="1" id="KW-0472">Membrane</keyword>
<name>A0ABR8Q892_9CLOT</name>
<evidence type="ECO:0000256" key="1">
    <source>
        <dbReference type="SAM" id="Phobius"/>
    </source>
</evidence>
<organism evidence="2 3">
    <name type="scientific">Clostridium gallinarum</name>
    <dbReference type="NCBI Taxonomy" id="2762246"/>
    <lineage>
        <taxon>Bacteria</taxon>
        <taxon>Bacillati</taxon>
        <taxon>Bacillota</taxon>
        <taxon>Clostridia</taxon>
        <taxon>Eubacteriales</taxon>
        <taxon>Clostridiaceae</taxon>
        <taxon>Clostridium</taxon>
    </lineage>
</organism>
<feature type="transmembrane region" description="Helical" evidence="1">
    <location>
        <begin position="7"/>
        <end position="28"/>
    </location>
</feature>
<keyword evidence="1" id="KW-1133">Transmembrane helix</keyword>
<dbReference type="Proteomes" id="UP000640335">
    <property type="component" value="Unassembled WGS sequence"/>
</dbReference>
<dbReference type="RefSeq" id="WP_191751328.1">
    <property type="nucleotide sequence ID" value="NZ_JACSQZ010000104.1"/>
</dbReference>
<feature type="transmembrane region" description="Helical" evidence="1">
    <location>
        <begin position="34"/>
        <end position="55"/>
    </location>
</feature>
<dbReference type="EMBL" id="JACSQZ010000104">
    <property type="protein sequence ID" value="MBD7916590.1"/>
    <property type="molecule type" value="Genomic_DNA"/>
</dbReference>
<sequence>MKVYTVLLRVGIILCISGILLTVINYFTGFINSTITAGASTVCLSLFIIVLIIMINGSNRKKNK</sequence>
<reference evidence="2 3" key="1">
    <citation type="submission" date="2020-08" db="EMBL/GenBank/DDBJ databases">
        <title>A Genomic Blueprint of the Chicken Gut Microbiome.</title>
        <authorList>
            <person name="Gilroy R."/>
            <person name="Ravi A."/>
            <person name="Getino M."/>
            <person name="Pursley I."/>
            <person name="Horton D.L."/>
            <person name="Alikhan N.-F."/>
            <person name="Baker D."/>
            <person name="Gharbi K."/>
            <person name="Hall N."/>
            <person name="Watson M."/>
            <person name="Adriaenssens E.M."/>
            <person name="Foster-Nyarko E."/>
            <person name="Jarju S."/>
            <person name="Secka A."/>
            <person name="Antonio M."/>
            <person name="Oren A."/>
            <person name="Chaudhuri R."/>
            <person name="La Ragione R.M."/>
            <person name="Hildebrand F."/>
            <person name="Pallen M.J."/>
        </authorList>
    </citation>
    <scope>NUCLEOTIDE SEQUENCE [LARGE SCALE GENOMIC DNA]</scope>
    <source>
        <strain evidence="2 3">Sa3CUN1</strain>
    </source>
</reference>
<evidence type="ECO:0000313" key="2">
    <source>
        <dbReference type="EMBL" id="MBD7916590.1"/>
    </source>
</evidence>
<evidence type="ECO:0000313" key="3">
    <source>
        <dbReference type="Proteomes" id="UP000640335"/>
    </source>
</evidence>
<accession>A0ABR8Q892</accession>
<protein>
    <submittedName>
        <fullName evidence="2">Uncharacterized protein</fullName>
    </submittedName>
</protein>
<gene>
    <name evidence="2" type="ORF">H9660_15775</name>
</gene>